<organism evidence="2 3">
    <name type="scientific">Pycnoporus cinnabarinus</name>
    <name type="common">Cinnabar-red polypore</name>
    <name type="synonym">Trametes cinnabarina</name>
    <dbReference type="NCBI Taxonomy" id="5643"/>
    <lineage>
        <taxon>Eukaryota</taxon>
        <taxon>Fungi</taxon>
        <taxon>Dikarya</taxon>
        <taxon>Basidiomycota</taxon>
        <taxon>Agaricomycotina</taxon>
        <taxon>Agaricomycetes</taxon>
        <taxon>Polyporales</taxon>
        <taxon>Polyporaceae</taxon>
        <taxon>Trametes</taxon>
    </lineage>
</organism>
<dbReference type="EMBL" id="CCBP010000115">
    <property type="protein sequence ID" value="CDO72666.1"/>
    <property type="molecule type" value="Genomic_DNA"/>
</dbReference>
<proteinExistence type="predicted"/>
<sequence length="123" mass="14318">MDAFAASSQVIFIYPQPHHQRHHARNSPPASSAALPPTRPRDTTATASVYKHQEFTFCGLHSGRPTYQTREHVLLECDYYTRRFRFSAIEDLLQSMDPFYEIERFLKDNPTAFTFDDLPQGYF</sequence>
<dbReference type="HOGENOM" id="CLU_2016393_0_0_1"/>
<dbReference type="AlphaFoldDB" id="A0A060SEK9"/>
<gene>
    <name evidence="2" type="ORF">BN946_scf184985.g85</name>
</gene>
<protein>
    <submittedName>
        <fullName evidence="2">Uncharacterized protein</fullName>
    </submittedName>
</protein>
<accession>A0A060SEK9</accession>
<dbReference type="OrthoDB" id="2731295at2759"/>
<feature type="compositionally biased region" description="Low complexity" evidence="1">
    <location>
        <begin position="26"/>
        <end position="36"/>
    </location>
</feature>
<evidence type="ECO:0000256" key="1">
    <source>
        <dbReference type="SAM" id="MobiDB-lite"/>
    </source>
</evidence>
<keyword evidence="3" id="KW-1185">Reference proteome</keyword>
<dbReference type="Proteomes" id="UP000029665">
    <property type="component" value="Unassembled WGS sequence"/>
</dbReference>
<reference evidence="2" key="1">
    <citation type="submission" date="2014-01" db="EMBL/GenBank/DDBJ databases">
        <title>The genome of the white-rot fungus Pycnoporus cinnabarinus: a basidiomycete model with a versatile arsenal for lignocellulosic biomass breakdown.</title>
        <authorList>
            <person name="Levasseur A."/>
            <person name="Lomascolo A."/>
            <person name="Ruiz-Duenas F.J."/>
            <person name="Uzan E."/>
            <person name="Piumi F."/>
            <person name="Kues U."/>
            <person name="Ram A.F.J."/>
            <person name="Murat C."/>
            <person name="Haon M."/>
            <person name="Benoit I."/>
            <person name="Arfi Y."/>
            <person name="Chevret D."/>
            <person name="Drula E."/>
            <person name="Kwon M.J."/>
            <person name="Gouret P."/>
            <person name="Lesage-Meessen L."/>
            <person name="Lombard V."/>
            <person name="Mariette J."/>
            <person name="Noirot C."/>
            <person name="Park J."/>
            <person name="Patyshakuliyeva A."/>
            <person name="Wieneger R.A.B."/>
            <person name="Wosten H.A.B."/>
            <person name="Martin F."/>
            <person name="Coutinho P.M."/>
            <person name="de Vries R."/>
            <person name="Martinez A.T."/>
            <person name="Klopp C."/>
            <person name="Pontarotti P."/>
            <person name="Henrissat B."/>
            <person name="Record E."/>
        </authorList>
    </citation>
    <scope>NUCLEOTIDE SEQUENCE [LARGE SCALE GENOMIC DNA]</scope>
    <source>
        <strain evidence="2">BRFM137</strain>
    </source>
</reference>
<evidence type="ECO:0000313" key="2">
    <source>
        <dbReference type="EMBL" id="CDO72666.1"/>
    </source>
</evidence>
<evidence type="ECO:0000313" key="3">
    <source>
        <dbReference type="Proteomes" id="UP000029665"/>
    </source>
</evidence>
<comment type="caution">
    <text evidence="2">The sequence shown here is derived from an EMBL/GenBank/DDBJ whole genome shotgun (WGS) entry which is preliminary data.</text>
</comment>
<name>A0A060SEK9_PYCCI</name>
<feature type="region of interest" description="Disordered" evidence="1">
    <location>
        <begin position="18"/>
        <end position="45"/>
    </location>
</feature>